<dbReference type="PANTHER" id="PTHR38777:SF1">
    <property type="entry name" value="DNAK SUPPRESSOR PROTEIN"/>
    <property type="match status" value="1"/>
</dbReference>
<evidence type="ECO:0000256" key="1">
    <source>
        <dbReference type="ARBA" id="ARBA00022723"/>
    </source>
</evidence>
<evidence type="ECO:0000256" key="3">
    <source>
        <dbReference type="ARBA" id="ARBA00022833"/>
    </source>
</evidence>
<sequence>MNFGGNNSLDSAALREQQERDALVADASAVVRARGSDVCVECDRPIPIERRRAAPFAKRCIECQEMLEAEKFHR</sequence>
<reference evidence="6 7" key="1">
    <citation type="submission" date="2017-08" db="EMBL/GenBank/DDBJ databases">
        <authorList>
            <person name="de Groot N.N."/>
        </authorList>
    </citation>
    <scope>NUCLEOTIDE SEQUENCE [LARGE SCALE GENOMIC DNA]</scope>
    <source>
        <strain evidence="6 7">JC85</strain>
    </source>
</reference>
<feature type="zinc finger region" description="dksA C4-type" evidence="4">
    <location>
        <begin position="39"/>
        <end position="63"/>
    </location>
</feature>
<dbReference type="RefSeq" id="WP_097142731.1">
    <property type="nucleotide sequence ID" value="NZ_OBQD01000023.1"/>
</dbReference>
<dbReference type="InterPro" id="IPR000962">
    <property type="entry name" value="Znf_DskA_TraR"/>
</dbReference>
<keyword evidence="2" id="KW-0863">Zinc-finger</keyword>
<dbReference type="Proteomes" id="UP000219167">
    <property type="component" value="Unassembled WGS sequence"/>
</dbReference>
<evidence type="ECO:0000256" key="2">
    <source>
        <dbReference type="ARBA" id="ARBA00022771"/>
    </source>
</evidence>
<dbReference type="PROSITE" id="PS51128">
    <property type="entry name" value="ZF_DKSA_2"/>
    <property type="match status" value="1"/>
</dbReference>
<protein>
    <submittedName>
        <fullName evidence="6">TraR/DksA family transcriptional regulator</fullName>
    </submittedName>
</protein>
<keyword evidence="1" id="KW-0479">Metal-binding</keyword>
<evidence type="ECO:0000256" key="4">
    <source>
        <dbReference type="PROSITE-ProRule" id="PRU00510"/>
    </source>
</evidence>
<evidence type="ECO:0000259" key="5">
    <source>
        <dbReference type="Pfam" id="PF01258"/>
    </source>
</evidence>
<dbReference type="EMBL" id="OBQD01000023">
    <property type="protein sequence ID" value="SOC46634.1"/>
    <property type="molecule type" value="Genomic_DNA"/>
</dbReference>
<dbReference type="Gene3D" id="1.20.120.910">
    <property type="entry name" value="DksA, coiled-coil domain"/>
    <property type="match status" value="1"/>
</dbReference>
<organism evidence="6 7">
    <name type="scientific">Rhizobium subbaraonis</name>
    <dbReference type="NCBI Taxonomy" id="908946"/>
    <lineage>
        <taxon>Bacteria</taxon>
        <taxon>Pseudomonadati</taxon>
        <taxon>Pseudomonadota</taxon>
        <taxon>Alphaproteobacteria</taxon>
        <taxon>Hyphomicrobiales</taxon>
        <taxon>Rhizobiaceae</taxon>
        <taxon>Rhizobium/Agrobacterium group</taxon>
        <taxon>Rhizobium</taxon>
    </lineage>
</organism>
<dbReference type="OrthoDB" id="962301at2"/>
<keyword evidence="3" id="KW-0862">Zinc</keyword>
<evidence type="ECO:0000313" key="7">
    <source>
        <dbReference type="Proteomes" id="UP000219167"/>
    </source>
</evidence>
<keyword evidence="7" id="KW-1185">Reference proteome</keyword>
<gene>
    <name evidence="6" type="ORF">SAMN05892877_12367</name>
</gene>
<dbReference type="AlphaFoldDB" id="A0A285UXM4"/>
<name>A0A285UXM4_9HYPH</name>
<dbReference type="SUPFAM" id="SSF57716">
    <property type="entry name" value="Glucocorticoid receptor-like (DNA-binding domain)"/>
    <property type="match status" value="1"/>
</dbReference>
<dbReference type="Pfam" id="PF01258">
    <property type="entry name" value="zf-dskA_traR"/>
    <property type="match status" value="1"/>
</dbReference>
<dbReference type="PANTHER" id="PTHR38777">
    <property type="entry name" value="FELS-2 PROPHAGE PROTEIN"/>
    <property type="match status" value="1"/>
</dbReference>
<proteinExistence type="predicted"/>
<dbReference type="GO" id="GO:0008270">
    <property type="term" value="F:zinc ion binding"/>
    <property type="evidence" value="ECO:0007669"/>
    <property type="project" value="UniProtKB-KW"/>
</dbReference>
<feature type="domain" description="Zinc finger DksA/TraR C4-type" evidence="5">
    <location>
        <begin position="35"/>
        <end position="65"/>
    </location>
</feature>
<accession>A0A285UXM4</accession>
<evidence type="ECO:0000313" key="6">
    <source>
        <dbReference type="EMBL" id="SOC46634.1"/>
    </source>
</evidence>
<dbReference type="GO" id="GO:1900378">
    <property type="term" value="P:positive regulation of secondary metabolite biosynthetic process"/>
    <property type="evidence" value="ECO:0007669"/>
    <property type="project" value="TreeGrafter"/>
</dbReference>